<dbReference type="Proteomes" id="UP000094094">
    <property type="component" value="Chromosome"/>
</dbReference>
<organism evidence="7 8">
    <name type="scientific">Streptomyces lydicus</name>
    <dbReference type="NCBI Taxonomy" id="47763"/>
    <lineage>
        <taxon>Bacteria</taxon>
        <taxon>Bacillati</taxon>
        <taxon>Actinomycetota</taxon>
        <taxon>Actinomycetes</taxon>
        <taxon>Kitasatosporales</taxon>
        <taxon>Streptomycetaceae</taxon>
        <taxon>Streptomyces</taxon>
    </lineage>
</organism>
<gene>
    <name evidence="7" type="ORF">SL103_32825</name>
</gene>
<feature type="domain" description="HTH tetR-type" evidence="6">
    <location>
        <begin position="4"/>
        <end position="63"/>
    </location>
</feature>
<keyword evidence="1" id="KW-0805">Transcription regulation</keyword>
<dbReference type="PRINTS" id="PR00455">
    <property type="entry name" value="HTHTETR"/>
</dbReference>
<dbReference type="PANTHER" id="PTHR30055">
    <property type="entry name" value="HTH-TYPE TRANSCRIPTIONAL REGULATOR RUTR"/>
    <property type="match status" value="1"/>
</dbReference>
<keyword evidence="3" id="KW-0804">Transcription</keyword>
<dbReference type="EMBL" id="CP017157">
    <property type="protein sequence ID" value="AOP50413.1"/>
    <property type="molecule type" value="Genomic_DNA"/>
</dbReference>
<dbReference type="Gene3D" id="1.10.357.10">
    <property type="entry name" value="Tetracycline Repressor, domain 2"/>
    <property type="match status" value="1"/>
</dbReference>
<dbReference type="InterPro" id="IPR050109">
    <property type="entry name" value="HTH-type_TetR-like_transc_reg"/>
</dbReference>
<accession>A0A1D7VUG5</accession>
<name>A0A1D7VUG5_9ACTN</name>
<dbReference type="KEGG" id="slc:SL103_32825"/>
<feature type="compositionally biased region" description="Basic and acidic residues" evidence="5">
    <location>
        <begin position="125"/>
        <end position="144"/>
    </location>
</feature>
<dbReference type="PROSITE" id="PS50977">
    <property type="entry name" value="HTH_TETR_2"/>
    <property type="match status" value="1"/>
</dbReference>
<proteinExistence type="predicted"/>
<feature type="region of interest" description="Disordered" evidence="5">
    <location>
        <begin position="105"/>
        <end position="154"/>
    </location>
</feature>
<evidence type="ECO:0000313" key="7">
    <source>
        <dbReference type="EMBL" id="AOP50413.1"/>
    </source>
</evidence>
<reference evidence="7 8" key="1">
    <citation type="submission" date="2016-09" db="EMBL/GenBank/DDBJ databases">
        <title>Complete genome sequencing of Streptomyces lydicus 103 and metabolic pathways analysis of antibiotic biosynthesis.</title>
        <authorList>
            <person name="Jia N."/>
            <person name="Ding M.-Z."/>
            <person name="Gao F."/>
            <person name="Yuan Y.-J."/>
        </authorList>
    </citation>
    <scope>NUCLEOTIDE SEQUENCE [LARGE SCALE GENOMIC DNA]</scope>
    <source>
        <strain evidence="7 8">103</strain>
    </source>
</reference>
<feature type="compositionally biased region" description="Gly residues" evidence="5">
    <location>
        <begin position="112"/>
        <end position="124"/>
    </location>
</feature>
<dbReference type="PANTHER" id="PTHR30055:SF234">
    <property type="entry name" value="HTH-TYPE TRANSCRIPTIONAL REGULATOR BETI"/>
    <property type="match status" value="1"/>
</dbReference>
<dbReference type="AlphaFoldDB" id="A0A1D7VUG5"/>
<dbReference type="InterPro" id="IPR009057">
    <property type="entry name" value="Homeodomain-like_sf"/>
</dbReference>
<dbReference type="InterPro" id="IPR001647">
    <property type="entry name" value="HTH_TetR"/>
</dbReference>
<evidence type="ECO:0000256" key="3">
    <source>
        <dbReference type="ARBA" id="ARBA00023163"/>
    </source>
</evidence>
<dbReference type="GO" id="GO:0003700">
    <property type="term" value="F:DNA-binding transcription factor activity"/>
    <property type="evidence" value="ECO:0007669"/>
    <property type="project" value="TreeGrafter"/>
</dbReference>
<sequence length="227" mass="23478">MSVEQRRAMIVAAALPLVAEYGAAVTTSQIARAAGIGEATIFRAFKDKDEVLDACVAEAVGTDHVLRELATVSLDEPLDVRLTEAAEALRAHMERMGTVVGALHASGHLRPGRGGPAGQGGPDGPDGRGGRDGGGGRDEGRDGQHGAGPPPDARARSFVALRDAVVELIEPDRDACRLSPEKVATAFLGLLFTRLHTAAPGAEAPLSPEELIAVLLHGSLKPPGSDR</sequence>
<dbReference type="SUPFAM" id="SSF46689">
    <property type="entry name" value="Homeodomain-like"/>
    <property type="match status" value="1"/>
</dbReference>
<evidence type="ECO:0000256" key="5">
    <source>
        <dbReference type="SAM" id="MobiDB-lite"/>
    </source>
</evidence>
<evidence type="ECO:0000313" key="8">
    <source>
        <dbReference type="Proteomes" id="UP000094094"/>
    </source>
</evidence>
<evidence type="ECO:0000256" key="4">
    <source>
        <dbReference type="PROSITE-ProRule" id="PRU00335"/>
    </source>
</evidence>
<feature type="DNA-binding region" description="H-T-H motif" evidence="4">
    <location>
        <begin position="26"/>
        <end position="45"/>
    </location>
</feature>
<dbReference type="Pfam" id="PF00440">
    <property type="entry name" value="TetR_N"/>
    <property type="match status" value="1"/>
</dbReference>
<keyword evidence="8" id="KW-1185">Reference proteome</keyword>
<protein>
    <submittedName>
        <fullName evidence="7">TetR family transcriptional regulator</fullName>
    </submittedName>
</protein>
<evidence type="ECO:0000256" key="2">
    <source>
        <dbReference type="ARBA" id="ARBA00023125"/>
    </source>
</evidence>
<dbReference type="GO" id="GO:0000976">
    <property type="term" value="F:transcription cis-regulatory region binding"/>
    <property type="evidence" value="ECO:0007669"/>
    <property type="project" value="TreeGrafter"/>
</dbReference>
<keyword evidence="2 4" id="KW-0238">DNA-binding</keyword>
<evidence type="ECO:0000256" key="1">
    <source>
        <dbReference type="ARBA" id="ARBA00023015"/>
    </source>
</evidence>
<evidence type="ECO:0000259" key="6">
    <source>
        <dbReference type="PROSITE" id="PS50977"/>
    </source>
</evidence>